<dbReference type="EMBL" id="ARZY01000057">
    <property type="protein sequence ID" value="EWH08238.1"/>
    <property type="molecule type" value="Genomic_DNA"/>
</dbReference>
<dbReference type="STRING" id="1328313.DS2_18383"/>
<evidence type="ECO:0000313" key="6">
    <source>
        <dbReference type="EMBL" id="EWH08238.1"/>
    </source>
</evidence>
<dbReference type="GO" id="GO:0016020">
    <property type="term" value="C:membrane"/>
    <property type="evidence" value="ECO:0007669"/>
    <property type="project" value="UniProtKB-SubCell"/>
</dbReference>
<proteinExistence type="predicted"/>
<sequence>MVVNNNKIWPVCTAGALIAGFVLLFAFATDIGGVFITLSFIFAALALKQTQNFSNLAFTLLIFAAVSASLFYPQVFSHIGEFNLKQLIVPLLMLIMFGMGCSLSAKDFAAVIKTPKAVGVGLLCQFSLMPIIGFVLASMTDLPPEIAAGIILVGCSPSGLASNVMAFISGANLALSLTLTAVATLLAPLVTPVLMGMLADQYIEINVVGMFFSILKIVILPIVLGVVVNSLFSNNLKLINKVMPLLSMAGIALIIAIITAAGRDALLSIGLILVVVVVTHNVLGYILGYKLAKSFGLDEASARTISFEVGMQNSGLASGIAVEMGKVASMGLAPAVFGPFMNISGSALAAWWRKRKPQANNFEGES</sequence>
<keyword evidence="3 5" id="KW-1133">Transmembrane helix</keyword>
<dbReference type="Gene3D" id="1.20.1530.20">
    <property type="match status" value="1"/>
</dbReference>
<dbReference type="InterPro" id="IPR038770">
    <property type="entry name" value="Na+/solute_symporter_sf"/>
</dbReference>
<dbReference type="InterPro" id="IPR004710">
    <property type="entry name" value="Bilac:Na_transpt"/>
</dbReference>
<feature type="transmembrane region" description="Helical" evidence="5">
    <location>
        <begin position="117"/>
        <end position="140"/>
    </location>
</feature>
<dbReference type="PATRIC" id="fig|1328313.3.peg.3757"/>
<gene>
    <name evidence="6" type="ORF">DS2_18383</name>
</gene>
<keyword evidence="2 5" id="KW-0812">Transmembrane</keyword>
<evidence type="ECO:0000313" key="7">
    <source>
        <dbReference type="Proteomes" id="UP000019276"/>
    </source>
</evidence>
<feature type="transmembrane region" description="Helical" evidence="5">
    <location>
        <begin position="87"/>
        <end position="105"/>
    </location>
</feature>
<reference evidence="6 7" key="1">
    <citation type="journal article" date="2014" name="Genome Announc.">
        <title>Draft Genome Sequence of the Agar-Degrading Bacterium Catenovulum sp. Strain DS-2, Isolated from Intestines of Haliotis diversicolor.</title>
        <authorList>
            <person name="Shan D."/>
            <person name="Li X."/>
            <person name="Gu Z."/>
            <person name="Wei G."/>
            <person name="Gao Z."/>
            <person name="Shao Z."/>
        </authorList>
    </citation>
    <scope>NUCLEOTIDE SEQUENCE [LARGE SCALE GENOMIC DNA]</scope>
    <source>
        <strain evidence="6 7">DS-2</strain>
    </source>
</reference>
<dbReference type="Pfam" id="PF01758">
    <property type="entry name" value="SBF"/>
    <property type="match status" value="1"/>
</dbReference>
<dbReference type="OrthoDB" id="9806785at2"/>
<evidence type="ECO:0000256" key="2">
    <source>
        <dbReference type="ARBA" id="ARBA00022692"/>
    </source>
</evidence>
<evidence type="ECO:0000256" key="1">
    <source>
        <dbReference type="ARBA" id="ARBA00004141"/>
    </source>
</evidence>
<dbReference type="PANTHER" id="PTHR10361">
    <property type="entry name" value="SODIUM-BILE ACID COTRANSPORTER"/>
    <property type="match status" value="1"/>
</dbReference>
<keyword evidence="4 5" id="KW-0472">Membrane</keyword>
<keyword evidence="7" id="KW-1185">Reference proteome</keyword>
<organism evidence="6 7">
    <name type="scientific">Catenovulum agarivorans DS-2</name>
    <dbReference type="NCBI Taxonomy" id="1328313"/>
    <lineage>
        <taxon>Bacteria</taxon>
        <taxon>Pseudomonadati</taxon>
        <taxon>Pseudomonadota</taxon>
        <taxon>Gammaproteobacteria</taxon>
        <taxon>Alteromonadales</taxon>
        <taxon>Alteromonadaceae</taxon>
        <taxon>Catenovulum</taxon>
    </lineage>
</organism>
<comment type="subcellular location">
    <subcellularLocation>
        <location evidence="1">Membrane</location>
        <topology evidence="1">Multi-pass membrane protein</topology>
    </subcellularLocation>
</comment>
<feature type="transmembrane region" description="Helical" evidence="5">
    <location>
        <begin position="175"/>
        <end position="198"/>
    </location>
</feature>
<dbReference type="eggNOG" id="COG0385">
    <property type="taxonomic scope" value="Bacteria"/>
</dbReference>
<feature type="transmembrane region" description="Helical" evidence="5">
    <location>
        <begin position="267"/>
        <end position="287"/>
    </location>
</feature>
<dbReference type="AlphaFoldDB" id="W7QJB6"/>
<accession>W7QJB6</accession>
<comment type="caution">
    <text evidence="6">The sequence shown here is derived from an EMBL/GenBank/DDBJ whole genome shotgun (WGS) entry which is preliminary data.</text>
</comment>
<dbReference type="PANTHER" id="PTHR10361:SF28">
    <property type="entry name" value="P3 PROTEIN-RELATED"/>
    <property type="match status" value="1"/>
</dbReference>
<name>W7QJB6_9ALTE</name>
<evidence type="ECO:0000256" key="3">
    <source>
        <dbReference type="ARBA" id="ARBA00022989"/>
    </source>
</evidence>
<evidence type="ECO:0000256" key="5">
    <source>
        <dbReference type="SAM" id="Phobius"/>
    </source>
</evidence>
<dbReference type="InterPro" id="IPR002657">
    <property type="entry name" value="BilAc:Na_symport/Acr3"/>
</dbReference>
<protein>
    <submittedName>
        <fullName evidence="6">Putative transporter</fullName>
    </submittedName>
</protein>
<dbReference type="RefSeq" id="WP_035016498.1">
    <property type="nucleotide sequence ID" value="NZ_ARZY01000057.1"/>
</dbReference>
<dbReference type="Proteomes" id="UP000019276">
    <property type="component" value="Unassembled WGS sequence"/>
</dbReference>
<feature type="transmembrane region" description="Helical" evidence="5">
    <location>
        <begin position="16"/>
        <end position="44"/>
    </location>
</feature>
<feature type="transmembrane region" description="Helical" evidence="5">
    <location>
        <begin position="244"/>
        <end position="261"/>
    </location>
</feature>
<feature type="transmembrane region" description="Helical" evidence="5">
    <location>
        <begin position="210"/>
        <end position="232"/>
    </location>
</feature>
<feature type="transmembrane region" description="Helical" evidence="5">
    <location>
        <begin position="146"/>
        <end position="168"/>
    </location>
</feature>
<feature type="transmembrane region" description="Helical" evidence="5">
    <location>
        <begin position="56"/>
        <end position="75"/>
    </location>
</feature>
<evidence type="ECO:0000256" key="4">
    <source>
        <dbReference type="ARBA" id="ARBA00023136"/>
    </source>
</evidence>